<feature type="region of interest" description="Disordered" evidence="1">
    <location>
        <begin position="57"/>
        <end position="127"/>
    </location>
</feature>
<dbReference type="Pfam" id="PF19598">
    <property type="entry name" value="DUF6103"/>
    <property type="match status" value="1"/>
</dbReference>
<reference evidence="2" key="1">
    <citation type="submission" date="2021-04" db="EMBL/GenBank/DDBJ databases">
        <title>Sinoanaerobacter chloroacetimidivorans sp. nov., an obligate anaerobic bacterium isolated from anaerobic sludge.</title>
        <authorList>
            <person name="Bao Y."/>
        </authorList>
    </citation>
    <scope>NUCLEOTIDE SEQUENCE</scope>
    <source>
        <strain evidence="2">BAD-6</strain>
    </source>
</reference>
<sequence length="127" mass="14692">MEKENKKELQINVAYDEKKLEAMTYFMEEKKVTLESAMQDHLNELYEKYVPTAMRRYLNRNDTPEQQQGSKLGTRQAEATGQGSTPVKRREDRRQSREQSQGDASPLKEVQTGEPAEENNQGMSMSM</sequence>
<evidence type="ECO:0000256" key="1">
    <source>
        <dbReference type="SAM" id="MobiDB-lite"/>
    </source>
</evidence>
<dbReference type="RefSeq" id="WP_227018567.1">
    <property type="nucleotide sequence ID" value="NZ_JAGSND010000007.1"/>
</dbReference>
<dbReference type="InterPro" id="IPR046085">
    <property type="entry name" value="DUF6103"/>
</dbReference>
<feature type="compositionally biased region" description="Polar residues" evidence="1">
    <location>
        <begin position="118"/>
        <end position="127"/>
    </location>
</feature>
<feature type="compositionally biased region" description="Basic and acidic residues" evidence="1">
    <location>
        <begin position="88"/>
        <end position="97"/>
    </location>
</feature>
<proteinExistence type="predicted"/>
<organism evidence="2 3">
    <name type="scientific">Sinanaerobacter chloroacetimidivorans</name>
    <dbReference type="NCBI Taxonomy" id="2818044"/>
    <lineage>
        <taxon>Bacteria</taxon>
        <taxon>Bacillati</taxon>
        <taxon>Bacillota</taxon>
        <taxon>Clostridia</taxon>
        <taxon>Peptostreptococcales</taxon>
        <taxon>Anaerovoracaceae</taxon>
        <taxon>Sinanaerobacter</taxon>
    </lineage>
</organism>
<reference evidence="2" key="2">
    <citation type="submission" date="2021-04" db="EMBL/GenBank/DDBJ databases">
        <authorList>
            <person name="Liu J."/>
        </authorList>
    </citation>
    <scope>NUCLEOTIDE SEQUENCE</scope>
    <source>
        <strain evidence="2">BAD-6</strain>
    </source>
</reference>
<dbReference type="EMBL" id="JAGSND010000007">
    <property type="protein sequence ID" value="MBR0598439.1"/>
    <property type="molecule type" value="Genomic_DNA"/>
</dbReference>
<dbReference type="AlphaFoldDB" id="A0A8J7W0C3"/>
<protein>
    <submittedName>
        <fullName evidence="2">Uncharacterized protein</fullName>
    </submittedName>
</protein>
<feature type="compositionally biased region" description="Polar residues" evidence="1">
    <location>
        <begin position="60"/>
        <end position="85"/>
    </location>
</feature>
<evidence type="ECO:0000313" key="2">
    <source>
        <dbReference type="EMBL" id="MBR0598439.1"/>
    </source>
</evidence>
<keyword evidence="3" id="KW-1185">Reference proteome</keyword>
<dbReference type="Proteomes" id="UP000675664">
    <property type="component" value="Unassembled WGS sequence"/>
</dbReference>
<gene>
    <name evidence="2" type="ORF">KCX82_11170</name>
</gene>
<accession>A0A8J7W0C3</accession>
<comment type="caution">
    <text evidence="2">The sequence shown here is derived from an EMBL/GenBank/DDBJ whole genome shotgun (WGS) entry which is preliminary data.</text>
</comment>
<evidence type="ECO:0000313" key="3">
    <source>
        <dbReference type="Proteomes" id="UP000675664"/>
    </source>
</evidence>
<name>A0A8J7W0C3_9FIRM</name>